<keyword evidence="7" id="KW-1185">Reference proteome</keyword>
<evidence type="ECO:0000259" key="3">
    <source>
        <dbReference type="Pfam" id="PF13173"/>
    </source>
</evidence>
<name>A0A160VSX8_9EURY</name>
<dbReference type="InterPro" id="IPR004256">
    <property type="entry name" value="DUF234"/>
</dbReference>
<feature type="domain" description="DUF234" evidence="2">
    <location>
        <begin position="295"/>
        <end position="386"/>
    </location>
</feature>
<evidence type="ECO:0000259" key="2">
    <source>
        <dbReference type="Pfam" id="PF03008"/>
    </source>
</evidence>
<dbReference type="Pfam" id="PF13173">
    <property type="entry name" value="AAA_14"/>
    <property type="match status" value="1"/>
</dbReference>
<dbReference type="SUPFAM" id="SSF46785">
    <property type="entry name" value="Winged helix' DNA-binding domain"/>
    <property type="match status" value="1"/>
</dbReference>
<protein>
    <submittedName>
        <fullName evidence="5">Archaeal ATPase, fused to C-terminal DUF234 domain</fullName>
    </submittedName>
</protein>
<reference evidence="5" key="2">
    <citation type="submission" date="2016-01" db="EMBL/GenBank/DDBJ databases">
        <authorList>
            <person name="Oliw E.H."/>
        </authorList>
    </citation>
    <scope>NUCLEOTIDE SEQUENCE</scope>
    <source>
        <strain evidence="5">1</strain>
    </source>
</reference>
<evidence type="ECO:0000313" key="7">
    <source>
        <dbReference type="Proteomes" id="UP000250189"/>
    </source>
</evidence>
<evidence type="ECO:0000313" key="5">
    <source>
        <dbReference type="EMBL" id="CUX78165.1"/>
    </source>
</evidence>
<dbReference type="PANTHER" id="PTHR34704">
    <property type="entry name" value="ATPASE"/>
    <property type="match status" value="1"/>
</dbReference>
<sequence>MKFYDREKEIELLRRALRVAIIGRRRVGKTRLVEEALNPITLFVPAEKNEALICEDWIREIRERRYIPEMRSMRDIVEFLMREGETIFIDEFQNILKVNPSFLYDLQRLLDKYRNSKVVVAGSLISMSKKLLEDYKSPLYGRFDYVIKLRELSFETVLEIMNDLGYGVEEAVTMWAFFGGVPKYYETFERFGVEVEEFIRLMFFEDPYPMYPEVMMMLKEEFGKEYKMYFSILQAISEGHMTLGEISSYLSTKSTNLTKYLHALEKDYELVYKRKDVFGKGRYRYYISQNLINAWFRFLYRNSSKVERGELKFDRGEVMAFIGKRFEELVEVFVPRIVSFEVIRTGKFWGKFPDGSPFEIDVVALGRDDIAFFEVKWEELNRREAERELELLKKKGEAIKDRRRKHYYLVAKRIKEKVENTYEFSELLQLS</sequence>
<evidence type="ECO:0000313" key="6">
    <source>
        <dbReference type="Proteomes" id="UP000093069"/>
    </source>
</evidence>
<dbReference type="PANTHER" id="PTHR34704:SF1">
    <property type="entry name" value="ATPASE"/>
    <property type="match status" value="1"/>
</dbReference>
<dbReference type="EMBL" id="CP015193">
    <property type="protein sequence ID" value="ASJ17509.1"/>
    <property type="molecule type" value="Genomic_DNA"/>
</dbReference>
<dbReference type="Pfam" id="PF03008">
    <property type="entry name" value="DUF234"/>
    <property type="match status" value="1"/>
</dbReference>
<evidence type="ECO:0000313" key="4">
    <source>
        <dbReference type="EMBL" id="ASJ17509.1"/>
    </source>
</evidence>
<gene>
    <name evidence="4" type="ORF">A3L04_10745</name>
    <name evidence="5" type="ORF">CHITON_1386</name>
</gene>
<organism evidence="5 6">
    <name type="scientific">Thermococcus chitonophagus</name>
    <dbReference type="NCBI Taxonomy" id="54262"/>
    <lineage>
        <taxon>Archaea</taxon>
        <taxon>Methanobacteriati</taxon>
        <taxon>Methanobacteriota</taxon>
        <taxon>Thermococci</taxon>
        <taxon>Thermococcales</taxon>
        <taxon>Thermococcaceae</taxon>
        <taxon>Thermococcus</taxon>
    </lineage>
</organism>
<dbReference type="EMBL" id="LN999010">
    <property type="protein sequence ID" value="CUX78165.1"/>
    <property type="molecule type" value="Genomic_DNA"/>
</dbReference>
<dbReference type="Gene3D" id="3.40.50.300">
    <property type="entry name" value="P-loop containing nucleotide triphosphate hydrolases"/>
    <property type="match status" value="1"/>
</dbReference>
<dbReference type="SUPFAM" id="SSF52540">
    <property type="entry name" value="P-loop containing nucleoside triphosphate hydrolases"/>
    <property type="match status" value="1"/>
</dbReference>
<feature type="domain" description="AAA" evidence="3">
    <location>
        <begin position="19"/>
        <end position="156"/>
    </location>
</feature>
<dbReference type="OrthoDB" id="132045at2157"/>
<dbReference type="Proteomes" id="UP000093069">
    <property type="component" value="Chromosome I"/>
</dbReference>
<dbReference type="Proteomes" id="UP000250189">
    <property type="component" value="Chromosome"/>
</dbReference>
<dbReference type="InterPro" id="IPR036390">
    <property type="entry name" value="WH_DNA-bd_sf"/>
</dbReference>
<reference evidence="4 7" key="3">
    <citation type="submission" date="2016-04" db="EMBL/GenBank/DDBJ databases">
        <title>Complete genome sequence of Thermococcus chitonophagus type strain GC74.</title>
        <authorList>
            <person name="Oger P.M."/>
        </authorList>
    </citation>
    <scope>NUCLEOTIDE SEQUENCE [LARGE SCALE GENOMIC DNA]</scope>
    <source>
        <strain evidence="4 7">GC74</strain>
    </source>
</reference>
<dbReference type="AlphaFoldDB" id="A0A160VSX8"/>
<dbReference type="InterPro" id="IPR027417">
    <property type="entry name" value="P-loop_NTPase"/>
</dbReference>
<dbReference type="InterPro" id="IPR041682">
    <property type="entry name" value="AAA_14"/>
</dbReference>
<dbReference type="STRING" id="54262.CHITON_1386"/>
<reference evidence="6" key="1">
    <citation type="submission" date="2016-01" db="EMBL/GenBank/DDBJ databases">
        <authorList>
            <person name="Vorgias C.E."/>
        </authorList>
    </citation>
    <scope>NUCLEOTIDE SEQUENCE [LARGE SCALE GENOMIC DNA]</scope>
</reference>
<dbReference type="GeneID" id="33323066"/>
<feature type="coiled-coil region" evidence="1">
    <location>
        <begin position="375"/>
        <end position="402"/>
    </location>
</feature>
<proteinExistence type="predicted"/>
<keyword evidence="1" id="KW-0175">Coiled coil</keyword>
<accession>A0A160VSX8</accession>
<dbReference type="KEGG" id="tch:CHITON_1386"/>
<evidence type="ECO:0000256" key="1">
    <source>
        <dbReference type="SAM" id="Coils"/>
    </source>
</evidence>
<dbReference type="RefSeq" id="WP_068577994.1">
    <property type="nucleotide sequence ID" value="NZ_CP015193.1"/>
</dbReference>